<organism evidence="3 4">
    <name type="scientific">Prosthecobacter fluviatilis</name>
    <dbReference type="NCBI Taxonomy" id="445931"/>
    <lineage>
        <taxon>Bacteria</taxon>
        <taxon>Pseudomonadati</taxon>
        <taxon>Verrucomicrobiota</taxon>
        <taxon>Verrucomicrobiia</taxon>
        <taxon>Verrucomicrobiales</taxon>
        <taxon>Verrucomicrobiaceae</taxon>
        <taxon>Prosthecobacter</taxon>
    </lineage>
</organism>
<sequence length="182" mass="18774">MKKTADPDSLPPTSPKTMAVLIVILLGLMAATFKVALYPSPPAAWARLHEPATLSVADANKLLSDSGAVIESIKSADSITTETWNMRHRTGQWTILVCFSKTPKGDVIQSVHIRNEISRLPTFTRTWDFPPGSTAPAPTPSKPPVPAAPAPAAPAPAAPAPAAPAPAAPAPTAPAAPPTTSA</sequence>
<keyword evidence="2" id="KW-0812">Transmembrane</keyword>
<evidence type="ECO:0000256" key="1">
    <source>
        <dbReference type="SAM" id="MobiDB-lite"/>
    </source>
</evidence>
<name>A0ABW0KWH0_9BACT</name>
<feature type="region of interest" description="Disordered" evidence="1">
    <location>
        <begin position="124"/>
        <end position="182"/>
    </location>
</feature>
<dbReference type="Proteomes" id="UP001596052">
    <property type="component" value="Unassembled WGS sequence"/>
</dbReference>
<feature type="transmembrane region" description="Helical" evidence="2">
    <location>
        <begin position="18"/>
        <end position="37"/>
    </location>
</feature>
<reference evidence="4" key="1">
    <citation type="journal article" date="2019" name="Int. J. Syst. Evol. Microbiol.">
        <title>The Global Catalogue of Microorganisms (GCM) 10K type strain sequencing project: providing services to taxonomists for standard genome sequencing and annotation.</title>
        <authorList>
            <consortium name="The Broad Institute Genomics Platform"/>
            <consortium name="The Broad Institute Genome Sequencing Center for Infectious Disease"/>
            <person name="Wu L."/>
            <person name="Ma J."/>
        </authorList>
    </citation>
    <scope>NUCLEOTIDE SEQUENCE [LARGE SCALE GENOMIC DNA]</scope>
    <source>
        <strain evidence="4">CGMCC 4.1469</strain>
    </source>
</reference>
<gene>
    <name evidence="3" type="ORF">ACFQDI_22765</name>
</gene>
<keyword evidence="4" id="KW-1185">Reference proteome</keyword>
<evidence type="ECO:0000313" key="3">
    <source>
        <dbReference type="EMBL" id="MFC5457709.1"/>
    </source>
</evidence>
<comment type="caution">
    <text evidence="3">The sequence shown here is derived from an EMBL/GenBank/DDBJ whole genome shotgun (WGS) entry which is preliminary data.</text>
</comment>
<evidence type="ECO:0000256" key="2">
    <source>
        <dbReference type="SAM" id="Phobius"/>
    </source>
</evidence>
<feature type="compositionally biased region" description="Pro residues" evidence="1">
    <location>
        <begin position="137"/>
        <end position="182"/>
    </location>
</feature>
<proteinExistence type="predicted"/>
<evidence type="ECO:0000313" key="4">
    <source>
        <dbReference type="Proteomes" id="UP001596052"/>
    </source>
</evidence>
<dbReference type="EMBL" id="JBHSMQ010000012">
    <property type="protein sequence ID" value="MFC5457709.1"/>
    <property type="molecule type" value="Genomic_DNA"/>
</dbReference>
<dbReference type="RefSeq" id="WP_377171316.1">
    <property type="nucleotide sequence ID" value="NZ_JBHSMQ010000012.1"/>
</dbReference>
<protein>
    <submittedName>
        <fullName evidence="3">Uncharacterized protein</fullName>
    </submittedName>
</protein>
<keyword evidence="2" id="KW-1133">Transmembrane helix</keyword>
<accession>A0ABW0KWH0</accession>
<keyword evidence="2" id="KW-0472">Membrane</keyword>